<evidence type="ECO:0000313" key="1">
    <source>
        <dbReference type="EMBL" id="RFF29876.1"/>
    </source>
</evidence>
<comment type="caution">
    <text evidence="1">The sequence shown here is derived from an EMBL/GenBank/DDBJ whole genome shotgun (WGS) entry which is preliminary data.</text>
</comment>
<dbReference type="Proteomes" id="UP000260351">
    <property type="component" value="Unassembled WGS sequence"/>
</dbReference>
<accession>A0A3E1K766</accession>
<dbReference type="AlphaFoldDB" id="A0A3E1K766"/>
<keyword evidence="2" id="KW-1185">Reference proteome</keyword>
<reference evidence="1 2" key="1">
    <citation type="submission" date="2018-08" db="EMBL/GenBank/DDBJ databases">
        <title>Wenzhouxiangella salilacus sp. nov., a novel bacterium isolated from a saline lake in Xinjiang Province, China.</title>
        <authorList>
            <person name="Han S."/>
        </authorList>
    </citation>
    <scope>NUCLEOTIDE SEQUENCE [LARGE SCALE GENOMIC DNA]</scope>
    <source>
        <strain evidence="1 2">XDB06</strain>
    </source>
</reference>
<dbReference type="EMBL" id="QUZK01000041">
    <property type="protein sequence ID" value="RFF29876.1"/>
    <property type="molecule type" value="Genomic_DNA"/>
</dbReference>
<proteinExistence type="predicted"/>
<evidence type="ECO:0000313" key="2">
    <source>
        <dbReference type="Proteomes" id="UP000260351"/>
    </source>
</evidence>
<sequence>MRRIHYLTAAAIAMVMAAAAGFWLRSGLSPEAPARFLPLQLAPAAYSRRDAREWHQRLLRTEDRGMDADREVSDLLAELAMEKPELLSDPDLAATAARMVVSANKRGEDVAELCLAYRWSPVRLQPMAGPCRQALEHGGGRGDRLLVQEAPEGVVLIASQGGLSRRLAAYLRNPYDPEAVHAVARHLAHAGHASAAARLYDELLQLDAGRAARLQSELAELGGLRHPSHEL</sequence>
<gene>
    <name evidence="1" type="ORF">DZC52_10555</name>
</gene>
<protein>
    <submittedName>
        <fullName evidence="1">Uncharacterized protein</fullName>
    </submittedName>
</protein>
<name>A0A3E1K766_9GAMM</name>
<organism evidence="1 2">
    <name type="scientific">Wenzhouxiangella sediminis</name>
    <dbReference type="NCBI Taxonomy" id="1792836"/>
    <lineage>
        <taxon>Bacteria</taxon>
        <taxon>Pseudomonadati</taxon>
        <taxon>Pseudomonadota</taxon>
        <taxon>Gammaproteobacteria</taxon>
        <taxon>Chromatiales</taxon>
        <taxon>Wenzhouxiangellaceae</taxon>
        <taxon>Wenzhouxiangella</taxon>
    </lineage>
</organism>